<dbReference type="PANTHER" id="PTHR10350">
    <property type="entry name" value="NUCLEAR PORE COMPLEX PROTEIN NUP155"/>
    <property type="match status" value="1"/>
</dbReference>
<protein>
    <submittedName>
        <fullName evidence="5">Nucleoporin-domain-containing protein</fullName>
    </submittedName>
</protein>
<dbReference type="GO" id="GO:0036228">
    <property type="term" value="P:protein localization to nuclear inner membrane"/>
    <property type="evidence" value="ECO:0007669"/>
    <property type="project" value="TreeGrafter"/>
</dbReference>
<dbReference type="GO" id="GO:0000972">
    <property type="term" value="P:transcription-dependent tethering of RNA polymerase II gene DNA at nuclear periphery"/>
    <property type="evidence" value="ECO:0007669"/>
    <property type="project" value="TreeGrafter"/>
</dbReference>
<evidence type="ECO:0000256" key="2">
    <source>
        <dbReference type="ARBA" id="ARBA00022448"/>
    </source>
</evidence>
<evidence type="ECO:0000256" key="3">
    <source>
        <dbReference type="ARBA" id="ARBA00023242"/>
    </source>
</evidence>
<dbReference type="OrthoDB" id="338970at2759"/>
<dbReference type="GO" id="GO:0044611">
    <property type="term" value="C:nuclear pore inner ring"/>
    <property type="evidence" value="ECO:0007669"/>
    <property type="project" value="TreeGrafter"/>
</dbReference>
<sequence length="601" mass="70143">MPENKIEIFVISSLLELIKSIKESLSFLNILYEESEVKGYDGQYLEFDSIFKEVNLPSQYQLLNLTFKDLFESGNYGNLAKNQGFNKLIKEICSSIINKNLVKGYKIDNITNLLQQKCGTFCSNHDILGYKIAENLHKCKEIIELNNTNSNHNYNGSKGEYITSQIISIETCNDMLKNLIQLLTSTNNLTPKAIKFLLNVCDNIDKNNLAQQYLDSGSNSTDYRKIYFDERMKLYDLIFEILIKFDEFKANDKLRSVVYSLIFKSNNDKIFQFTLYDWFINNGKSNDLLQLNNCILLEYLTRDDNEKSLDKRDLLWKYFIKLNKFIEASKVLFDLGIDDSLKISLGKRLEYLTRANGLSKTKNINTNVSELNNDIELYLSVANLQFEILNLLVNDTRPILEALKDEMVSKLADTKILSCDQLFNEFSEPLSYNEISLSIFQLTNFKDSVVILDNWTKFLDNFREFGNLLVLEKNFVKIGNKLNNNKYLFPVDQLIVLLIIFVNENFKDDCDIAEFITKVFINCGISFEKLYYQFKDLVVRSDNKKVVDVIKKSIQILIQKWYLKDLSLRDFIDNNDKNLKELIDKKEFDIKEDPIKEFLEN</sequence>
<proteinExistence type="predicted"/>
<dbReference type="Gene3D" id="1.25.40.450">
    <property type="entry name" value="Nucleoporin, helical domain, N-terminal subdomain"/>
    <property type="match status" value="1"/>
</dbReference>
<dbReference type="Gene3D" id="1.20.58.1780">
    <property type="match status" value="1"/>
</dbReference>
<comment type="caution">
    <text evidence="5">The sequence shown here is derived from an EMBL/GenBank/DDBJ whole genome shotgun (WGS) entry which is preliminary data.</text>
</comment>
<dbReference type="InterPro" id="IPR007187">
    <property type="entry name" value="Nucleoporin_Nup133/Nup155_C"/>
</dbReference>
<dbReference type="Pfam" id="PF03177">
    <property type="entry name" value="Nucleoporin_C"/>
    <property type="match status" value="1"/>
</dbReference>
<evidence type="ECO:0000259" key="4">
    <source>
        <dbReference type="Pfam" id="PF03177"/>
    </source>
</evidence>
<dbReference type="InterPro" id="IPR042537">
    <property type="entry name" value="Nucleoporin_Nup155_C_2"/>
</dbReference>
<organism evidence="5 6">
    <name type="scientific">Hanseniaspora valbyensis NRRL Y-1626</name>
    <dbReference type="NCBI Taxonomy" id="766949"/>
    <lineage>
        <taxon>Eukaryota</taxon>
        <taxon>Fungi</taxon>
        <taxon>Dikarya</taxon>
        <taxon>Ascomycota</taxon>
        <taxon>Saccharomycotina</taxon>
        <taxon>Saccharomycetes</taxon>
        <taxon>Saccharomycodales</taxon>
        <taxon>Saccharomycodaceae</taxon>
        <taxon>Hanseniaspora</taxon>
    </lineage>
</organism>
<evidence type="ECO:0000313" key="6">
    <source>
        <dbReference type="Proteomes" id="UP000092321"/>
    </source>
</evidence>
<comment type="subcellular location">
    <subcellularLocation>
        <location evidence="1">Nucleus</location>
    </subcellularLocation>
</comment>
<reference evidence="6" key="1">
    <citation type="journal article" date="2016" name="Proc. Natl. Acad. Sci. U.S.A.">
        <title>Comparative genomics of biotechnologically important yeasts.</title>
        <authorList>
            <person name="Riley R."/>
            <person name="Haridas S."/>
            <person name="Wolfe K.H."/>
            <person name="Lopes M.R."/>
            <person name="Hittinger C.T."/>
            <person name="Goeker M."/>
            <person name="Salamov A.A."/>
            <person name="Wisecaver J.H."/>
            <person name="Long T.M."/>
            <person name="Calvey C.H."/>
            <person name="Aerts A.L."/>
            <person name="Barry K.W."/>
            <person name="Choi C."/>
            <person name="Clum A."/>
            <person name="Coughlan A.Y."/>
            <person name="Deshpande S."/>
            <person name="Douglass A.P."/>
            <person name="Hanson S.J."/>
            <person name="Klenk H.-P."/>
            <person name="LaButti K.M."/>
            <person name="Lapidus A."/>
            <person name="Lindquist E.A."/>
            <person name="Lipzen A.M."/>
            <person name="Meier-Kolthoff J.P."/>
            <person name="Ohm R.A."/>
            <person name="Otillar R.P."/>
            <person name="Pangilinan J.L."/>
            <person name="Peng Y."/>
            <person name="Rokas A."/>
            <person name="Rosa C.A."/>
            <person name="Scheuner C."/>
            <person name="Sibirny A.A."/>
            <person name="Slot J.C."/>
            <person name="Stielow J.B."/>
            <person name="Sun H."/>
            <person name="Kurtzman C.P."/>
            <person name="Blackwell M."/>
            <person name="Grigoriev I.V."/>
            <person name="Jeffries T.W."/>
        </authorList>
    </citation>
    <scope>NUCLEOTIDE SEQUENCE [LARGE SCALE GENOMIC DNA]</scope>
    <source>
        <strain evidence="6">NRRL Y-1626</strain>
    </source>
</reference>
<accession>A0A1B7T8B7</accession>
<keyword evidence="6" id="KW-1185">Reference proteome</keyword>
<evidence type="ECO:0000256" key="1">
    <source>
        <dbReference type="ARBA" id="ARBA00004123"/>
    </source>
</evidence>
<dbReference type="EMBL" id="LXPE01000317">
    <property type="protein sequence ID" value="OBA24960.1"/>
    <property type="molecule type" value="Genomic_DNA"/>
</dbReference>
<dbReference type="Proteomes" id="UP000092321">
    <property type="component" value="Unassembled WGS sequence"/>
</dbReference>
<dbReference type="Gene3D" id="1.25.40.440">
    <property type="entry name" value="Nucleoporin, helical domain, central subdomain"/>
    <property type="match status" value="1"/>
</dbReference>
<dbReference type="InterPro" id="IPR004870">
    <property type="entry name" value="Nucleoporin_Nup155"/>
</dbReference>
<dbReference type="PANTHER" id="PTHR10350:SF6">
    <property type="entry name" value="NUCLEAR PORE COMPLEX PROTEIN NUP155"/>
    <property type="match status" value="1"/>
</dbReference>
<name>A0A1B7T8B7_9ASCO</name>
<dbReference type="AlphaFoldDB" id="A0A1B7T8B7"/>
<feature type="domain" description="Nucleoporin Nup133/Nup155-like C-terminal" evidence="4">
    <location>
        <begin position="7"/>
        <end position="585"/>
    </location>
</feature>
<gene>
    <name evidence="5" type="ORF">HANVADRAFT_27763</name>
</gene>
<dbReference type="Gene3D" id="1.20.120.1050">
    <property type="match status" value="1"/>
</dbReference>
<dbReference type="GO" id="GO:0006606">
    <property type="term" value="P:protein import into nucleus"/>
    <property type="evidence" value="ECO:0007669"/>
    <property type="project" value="TreeGrafter"/>
</dbReference>
<dbReference type="GO" id="GO:0017056">
    <property type="term" value="F:structural constituent of nuclear pore"/>
    <property type="evidence" value="ECO:0007669"/>
    <property type="project" value="InterPro"/>
</dbReference>
<evidence type="ECO:0000313" key="5">
    <source>
        <dbReference type="EMBL" id="OBA24960.1"/>
    </source>
</evidence>
<keyword evidence="3" id="KW-0539">Nucleus</keyword>
<keyword evidence="2" id="KW-0813">Transport</keyword>
<dbReference type="GO" id="GO:0006405">
    <property type="term" value="P:RNA export from nucleus"/>
    <property type="evidence" value="ECO:0007669"/>
    <property type="project" value="TreeGrafter"/>
</dbReference>
<dbReference type="InterPro" id="IPR042533">
    <property type="entry name" value="Nucleoporin_Nup155_C_1"/>
</dbReference>
<dbReference type="Gene3D" id="1.10.167.20">
    <property type="match status" value="1"/>
</dbReference>